<gene>
    <name evidence="1" type="ORF">AMOR_55800</name>
</gene>
<protein>
    <recommendedName>
        <fullName evidence="3">Lipoprotein</fullName>
    </recommendedName>
</protein>
<organism evidence="1 2">
    <name type="scientific">Anaeromyxobacter oryzae</name>
    <dbReference type="NCBI Taxonomy" id="2918170"/>
    <lineage>
        <taxon>Bacteria</taxon>
        <taxon>Pseudomonadati</taxon>
        <taxon>Myxococcota</taxon>
        <taxon>Myxococcia</taxon>
        <taxon>Myxococcales</taxon>
        <taxon>Cystobacterineae</taxon>
        <taxon>Anaeromyxobacteraceae</taxon>
        <taxon>Anaeromyxobacter</taxon>
    </lineage>
</organism>
<proteinExistence type="predicted"/>
<keyword evidence="2" id="KW-1185">Reference proteome</keyword>
<accession>A0ABN6N3S0</accession>
<dbReference type="EMBL" id="AP025591">
    <property type="protein sequence ID" value="BDG06584.1"/>
    <property type="molecule type" value="Genomic_DNA"/>
</dbReference>
<reference evidence="2" key="1">
    <citation type="journal article" date="2022" name="Int. J. Syst. Evol. Microbiol.">
        <title>Anaeromyxobacter oryzae sp. nov., Anaeromyxobacter diazotrophicus sp. nov. and Anaeromyxobacter paludicola sp. nov., isolated from paddy soils.</title>
        <authorList>
            <person name="Itoh H."/>
            <person name="Xu Z."/>
            <person name="Mise K."/>
            <person name="Masuda Y."/>
            <person name="Ushijima N."/>
            <person name="Hayakawa C."/>
            <person name="Shiratori Y."/>
            <person name="Senoo K."/>
        </authorList>
    </citation>
    <scope>NUCLEOTIDE SEQUENCE [LARGE SCALE GENOMIC DNA]</scope>
    <source>
        <strain evidence="2">Red232</strain>
    </source>
</reference>
<evidence type="ECO:0008006" key="3">
    <source>
        <dbReference type="Google" id="ProtNLM"/>
    </source>
</evidence>
<evidence type="ECO:0000313" key="2">
    <source>
        <dbReference type="Proteomes" id="UP001162891"/>
    </source>
</evidence>
<sequence>MSRNLVVGLAATLLLAGCPLPQPLPDYPAGTVTPPRILAASTTRGVESLIPVPAGCATEPTLDLDATIFYQDTVTVEARWFVDYKTTEPSRYAIQNTSGITAVPPDPDPTVLTRAVPRFHFRPYGYPVPDELAGGLDRQAPGVVHVVELVVSNGFDASADVPEPNRTPAHTSTGQFEIQTYRWTFVNVAPNATVTCP</sequence>
<dbReference type="PROSITE" id="PS51257">
    <property type="entry name" value="PROKAR_LIPOPROTEIN"/>
    <property type="match status" value="1"/>
</dbReference>
<name>A0ABN6N3S0_9BACT</name>
<dbReference type="Proteomes" id="UP001162891">
    <property type="component" value="Chromosome"/>
</dbReference>
<evidence type="ECO:0000313" key="1">
    <source>
        <dbReference type="EMBL" id="BDG06584.1"/>
    </source>
</evidence>
<dbReference type="RefSeq" id="WP_248356920.1">
    <property type="nucleotide sequence ID" value="NZ_AP025591.1"/>
</dbReference>